<name>A0A0V0QV91_PSEPJ</name>
<comment type="caution">
    <text evidence="2">The sequence shown here is derived from an EMBL/GenBank/DDBJ whole genome shotgun (WGS) entry which is preliminary data.</text>
</comment>
<evidence type="ECO:0000313" key="3">
    <source>
        <dbReference type="Proteomes" id="UP000054937"/>
    </source>
</evidence>
<sequence length="151" mass="17883">MEKQVGYIIINQEGFLIAVQQNNDVKILQKEDKLFPKKRQNKGGASAQRFERIRIMKTKKAIEHSVKQTDQSGEYKLLYSSSFMEFLKENFKFLKINIYPIESSSKYYQQFLQQLEGIVAYVQQEFNLQKNDEITQSYAIDCDEKDDFQQQ</sequence>
<dbReference type="SUPFAM" id="SSF53137">
    <property type="entry name" value="Translational machinery components"/>
    <property type="match status" value="1"/>
</dbReference>
<accession>A0A0V0QV91</accession>
<proteinExistence type="predicted"/>
<dbReference type="Proteomes" id="UP000054937">
    <property type="component" value="Unassembled WGS sequence"/>
</dbReference>
<evidence type="ECO:0000313" key="2">
    <source>
        <dbReference type="EMBL" id="KRX05797.1"/>
    </source>
</evidence>
<keyword evidence="3" id="KW-1185">Reference proteome</keyword>
<dbReference type="InterPro" id="IPR005141">
    <property type="entry name" value="eRF1_2"/>
</dbReference>
<organism evidence="2 3">
    <name type="scientific">Pseudocohnilembus persalinus</name>
    <name type="common">Ciliate</name>
    <dbReference type="NCBI Taxonomy" id="266149"/>
    <lineage>
        <taxon>Eukaryota</taxon>
        <taxon>Sar</taxon>
        <taxon>Alveolata</taxon>
        <taxon>Ciliophora</taxon>
        <taxon>Intramacronucleata</taxon>
        <taxon>Oligohymenophorea</taxon>
        <taxon>Scuticociliatia</taxon>
        <taxon>Philasterida</taxon>
        <taxon>Pseudocohnilembidae</taxon>
        <taxon>Pseudocohnilembus</taxon>
    </lineage>
</organism>
<dbReference type="InParanoid" id="A0A0V0QV91"/>
<evidence type="ECO:0000259" key="1">
    <source>
        <dbReference type="Pfam" id="PF03464"/>
    </source>
</evidence>
<dbReference type="InterPro" id="IPR042226">
    <property type="entry name" value="eFR1_2_sf"/>
</dbReference>
<dbReference type="AlphaFoldDB" id="A0A0V0QV91"/>
<reference evidence="2 3" key="1">
    <citation type="journal article" date="2015" name="Sci. Rep.">
        <title>Genome of the facultative scuticociliatosis pathogen Pseudocohnilembus persalinus provides insight into its virulence through horizontal gene transfer.</title>
        <authorList>
            <person name="Xiong J."/>
            <person name="Wang G."/>
            <person name="Cheng J."/>
            <person name="Tian M."/>
            <person name="Pan X."/>
            <person name="Warren A."/>
            <person name="Jiang C."/>
            <person name="Yuan D."/>
            <person name="Miao W."/>
        </authorList>
    </citation>
    <scope>NUCLEOTIDE SEQUENCE [LARGE SCALE GENOMIC DNA]</scope>
    <source>
        <strain evidence="2">36N120E</strain>
    </source>
</reference>
<protein>
    <recommendedName>
        <fullName evidence="1">eRF1 domain-containing protein</fullName>
    </recommendedName>
</protein>
<dbReference type="Gene3D" id="3.30.420.60">
    <property type="entry name" value="eRF1 domain 2"/>
    <property type="match status" value="1"/>
</dbReference>
<dbReference type="EMBL" id="LDAU01000104">
    <property type="protein sequence ID" value="KRX05797.1"/>
    <property type="molecule type" value="Genomic_DNA"/>
</dbReference>
<dbReference type="Pfam" id="PF03464">
    <property type="entry name" value="eRF1_2"/>
    <property type="match status" value="1"/>
</dbReference>
<gene>
    <name evidence="2" type="ORF">PPERSA_02329</name>
</gene>
<feature type="domain" description="eRF1" evidence="1">
    <location>
        <begin position="5"/>
        <end position="68"/>
    </location>
</feature>